<dbReference type="InParanoid" id="A0A067MST1"/>
<proteinExistence type="predicted"/>
<dbReference type="HOGENOM" id="CLU_2793654_0_0_1"/>
<dbReference type="Proteomes" id="UP000027195">
    <property type="component" value="Unassembled WGS sequence"/>
</dbReference>
<sequence length="68" mass="7264">MGAQSWSSGSSTFLSACCTCSSRKSDTRSRGTLDQNRCPRSTSYYTPCIGPSPASRALSSAYAHRPSH</sequence>
<feature type="compositionally biased region" description="Polar residues" evidence="1">
    <location>
        <begin position="32"/>
        <end position="45"/>
    </location>
</feature>
<evidence type="ECO:0000313" key="2">
    <source>
        <dbReference type="EMBL" id="KDQ14646.1"/>
    </source>
</evidence>
<feature type="region of interest" description="Disordered" evidence="1">
    <location>
        <begin position="22"/>
        <end position="68"/>
    </location>
</feature>
<evidence type="ECO:0000256" key="1">
    <source>
        <dbReference type="SAM" id="MobiDB-lite"/>
    </source>
</evidence>
<name>A0A067MST1_BOTB1</name>
<gene>
    <name evidence="2" type="ORF">BOTBODRAFT_32404</name>
</gene>
<protein>
    <submittedName>
        <fullName evidence="2">Uncharacterized protein</fullName>
    </submittedName>
</protein>
<evidence type="ECO:0000313" key="3">
    <source>
        <dbReference type="Proteomes" id="UP000027195"/>
    </source>
</evidence>
<organism evidence="2 3">
    <name type="scientific">Botryobasidium botryosum (strain FD-172 SS1)</name>
    <dbReference type="NCBI Taxonomy" id="930990"/>
    <lineage>
        <taxon>Eukaryota</taxon>
        <taxon>Fungi</taxon>
        <taxon>Dikarya</taxon>
        <taxon>Basidiomycota</taxon>
        <taxon>Agaricomycotina</taxon>
        <taxon>Agaricomycetes</taxon>
        <taxon>Cantharellales</taxon>
        <taxon>Botryobasidiaceae</taxon>
        <taxon>Botryobasidium</taxon>
    </lineage>
</organism>
<dbReference type="AlphaFoldDB" id="A0A067MST1"/>
<reference evidence="3" key="1">
    <citation type="journal article" date="2014" name="Proc. Natl. Acad. Sci. U.S.A.">
        <title>Extensive sampling of basidiomycete genomes demonstrates inadequacy of the white-rot/brown-rot paradigm for wood decay fungi.</title>
        <authorList>
            <person name="Riley R."/>
            <person name="Salamov A.A."/>
            <person name="Brown D.W."/>
            <person name="Nagy L.G."/>
            <person name="Floudas D."/>
            <person name="Held B.W."/>
            <person name="Levasseur A."/>
            <person name="Lombard V."/>
            <person name="Morin E."/>
            <person name="Otillar R."/>
            <person name="Lindquist E.A."/>
            <person name="Sun H."/>
            <person name="LaButti K.M."/>
            <person name="Schmutz J."/>
            <person name="Jabbour D."/>
            <person name="Luo H."/>
            <person name="Baker S.E."/>
            <person name="Pisabarro A.G."/>
            <person name="Walton J.D."/>
            <person name="Blanchette R.A."/>
            <person name="Henrissat B."/>
            <person name="Martin F."/>
            <person name="Cullen D."/>
            <person name="Hibbett D.S."/>
            <person name="Grigoriev I.V."/>
        </authorList>
    </citation>
    <scope>NUCLEOTIDE SEQUENCE [LARGE SCALE GENOMIC DNA]</scope>
    <source>
        <strain evidence="3">FD-172 SS1</strain>
    </source>
</reference>
<accession>A0A067MST1</accession>
<keyword evidence="3" id="KW-1185">Reference proteome</keyword>
<dbReference type="EMBL" id="KL198036">
    <property type="protein sequence ID" value="KDQ14646.1"/>
    <property type="molecule type" value="Genomic_DNA"/>
</dbReference>